<keyword evidence="3" id="KW-0813">Transport</keyword>
<dbReference type="InterPro" id="IPR029705">
    <property type="entry name" value="VPS35L"/>
</dbReference>
<dbReference type="AlphaFoldDB" id="A0A843TLZ2"/>
<protein>
    <submittedName>
        <fullName evidence="6">Uncharacterized protein</fullName>
    </submittedName>
</protein>
<keyword evidence="4" id="KW-0967">Endosome</keyword>
<organism evidence="6 7">
    <name type="scientific">Colocasia esculenta</name>
    <name type="common">Wild taro</name>
    <name type="synonym">Arum esculentum</name>
    <dbReference type="NCBI Taxonomy" id="4460"/>
    <lineage>
        <taxon>Eukaryota</taxon>
        <taxon>Viridiplantae</taxon>
        <taxon>Streptophyta</taxon>
        <taxon>Embryophyta</taxon>
        <taxon>Tracheophyta</taxon>
        <taxon>Spermatophyta</taxon>
        <taxon>Magnoliopsida</taxon>
        <taxon>Liliopsida</taxon>
        <taxon>Araceae</taxon>
        <taxon>Aroideae</taxon>
        <taxon>Colocasieae</taxon>
        <taxon>Colocasia</taxon>
    </lineage>
</organism>
<evidence type="ECO:0000313" key="7">
    <source>
        <dbReference type="Proteomes" id="UP000652761"/>
    </source>
</evidence>
<keyword evidence="5" id="KW-0653">Protein transport</keyword>
<evidence type="ECO:0000256" key="2">
    <source>
        <dbReference type="ARBA" id="ARBA00010704"/>
    </source>
</evidence>
<dbReference type="GO" id="GO:0032456">
    <property type="term" value="P:endocytic recycling"/>
    <property type="evidence" value="ECO:0007669"/>
    <property type="project" value="InterPro"/>
</dbReference>
<reference evidence="6" key="1">
    <citation type="submission" date="2017-07" db="EMBL/GenBank/DDBJ databases">
        <title>Taro Niue Genome Assembly and Annotation.</title>
        <authorList>
            <person name="Atibalentja N."/>
            <person name="Keating K."/>
            <person name="Fields C.J."/>
        </authorList>
    </citation>
    <scope>NUCLEOTIDE SEQUENCE</scope>
    <source>
        <strain evidence="6">Niue_2</strain>
        <tissue evidence="6">Leaf</tissue>
    </source>
</reference>
<proteinExistence type="inferred from homology"/>
<evidence type="ECO:0000256" key="4">
    <source>
        <dbReference type="ARBA" id="ARBA00022753"/>
    </source>
</evidence>
<keyword evidence="7" id="KW-1185">Reference proteome</keyword>
<dbReference type="GO" id="GO:0015031">
    <property type="term" value="P:protein transport"/>
    <property type="evidence" value="ECO:0007669"/>
    <property type="project" value="UniProtKB-KW"/>
</dbReference>
<sequence>MDLQLCVCRCGVGNCGEGASHIVRTILTVIQCKSWGTPVMRVKMLCAIISLTATLSQKQPPYRVITAEVMGNNMLFYGEESYYQELESTANLTLRCLVDIMEKESYNASHELSSLCSRIIKIAKTGLLPQDKYLRSTNDFEMDRANGHKTPNRRLVMVFNLQSFPPHDFDFSILVVQAALAFLHRRRLRLPHESNCSLTSIAEAERQNG</sequence>
<gene>
    <name evidence="6" type="ORF">Taro_004425</name>
</gene>
<dbReference type="OrthoDB" id="1734063at2759"/>
<comment type="caution">
    <text evidence="6">The sequence shown here is derived from an EMBL/GenBank/DDBJ whole genome shotgun (WGS) entry which is preliminary data.</text>
</comment>
<dbReference type="EMBL" id="NMUH01000119">
    <property type="protein sequence ID" value="MQL72085.1"/>
    <property type="molecule type" value="Genomic_DNA"/>
</dbReference>
<evidence type="ECO:0000313" key="6">
    <source>
        <dbReference type="EMBL" id="MQL72085.1"/>
    </source>
</evidence>
<evidence type="ECO:0000256" key="3">
    <source>
        <dbReference type="ARBA" id="ARBA00022448"/>
    </source>
</evidence>
<dbReference type="PANTHER" id="PTHR13673:SF0">
    <property type="entry name" value="VPS35 ENDOSOMAL PROTEIN-SORTING FACTOR-LIKE"/>
    <property type="match status" value="1"/>
</dbReference>
<comment type="similarity">
    <text evidence="2">Belongs to the VPS35L family.</text>
</comment>
<name>A0A843TLZ2_COLES</name>
<evidence type="ECO:0000256" key="1">
    <source>
        <dbReference type="ARBA" id="ARBA00004177"/>
    </source>
</evidence>
<comment type="subcellular location">
    <subcellularLocation>
        <location evidence="1">Endosome</location>
    </subcellularLocation>
</comment>
<dbReference type="Proteomes" id="UP000652761">
    <property type="component" value="Unassembled WGS sequence"/>
</dbReference>
<dbReference type="PANTHER" id="PTHR13673">
    <property type="entry name" value="ESOPHAGEAL CANCER ASSOCIATED PROTEIN"/>
    <property type="match status" value="1"/>
</dbReference>
<dbReference type="GO" id="GO:0005768">
    <property type="term" value="C:endosome"/>
    <property type="evidence" value="ECO:0007669"/>
    <property type="project" value="UniProtKB-SubCell"/>
</dbReference>
<accession>A0A843TLZ2</accession>
<evidence type="ECO:0000256" key="5">
    <source>
        <dbReference type="ARBA" id="ARBA00022927"/>
    </source>
</evidence>